<dbReference type="Proteomes" id="UP000000768">
    <property type="component" value="Chromosome 1"/>
</dbReference>
<feature type="transmembrane region" description="Helical" evidence="6">
    <location>
        <begin position="145"/>
        <end position="165"/>
    </location>
</feature>
<protein>
    <recommendedName>
        <fullName evidence="7">GRF-type domain-containing protein</fullName>
    </recommendedName>
</protein>
<evidence type="ECO:0000256" key="1">
    <source>
        <dbReference type="ARBA" id="ARBA00022723"/>
    </source>
</evidence>
<keyword evidence="1" id="KW-0479">Metal-binding</keyword>
<evidence type="ECO:0000313" key="9">
    <source>
        <dbReference type="Proteomes" id="UP000000768"/>
    </source>
</evidence>
<evidence type="ECO:0000256" key="2">
    <source>
        <dbReference type="ARBA" id="ARBA00022771"/>
    </source>
</evidence>
<dbReference type="InParanoid" id="A0A1B6QJV3"/>
<evidence type="ECO:0000256" key="6">
    <source>
        <dbReference type="SAM" id="Phobius"/>
    </source>
</evidence>
<feature type="coiled-coil region" evidence="5">
    <location>
        <begin position="107"/>
        <end position="141"/>
    </location>
</feature>
<proteinExistence type="predicted"/>
<keyword evidence="5" id="KW-0175">Coiled coil</keyword>
<keyword evidence="6" id="KW-0812">Transmembrane</keyword>
<dbReference type="PANTHER" id="PTHR33248">
    <property type="entry name" value="ZINC ION-BINDING PROTEIN"/>
    <property type="match status" value="1"/>
</dbReference>
<dbReference type="Gramene" id="KXG38203">
    <property type="protein sequence ID" value="KXG38203"/>
    <property type="gene ID" value="SORBI_3001G198300"/>
</dbReference>
<gene>
    <name evidence="8" type="ORF">SORBI_3001G198300</name>
</gene>
<evidence type="ECO:0000313" key="8">
    <source>
        <dbReference type="EMBL" id="KXG38203.1"/>
    </source>
</evidence>
<dbReference type="InterPro" id="IPR010666">
    <property type="entry name" value="Znf_GRF"/>
</dbReference>
<dbReference type="GO" id="GO:0008270">
    <property type="term" value="F:zinc ion binding"/>
    <property type="evidence" value="ECO:0007669"/>
    <property type="project" value="UniProtKB-KW"/>
</dbReference>
<dbReference type="Pfam" id="PF06839">
    <property type="entry name" value="Zn_ribbon_GRF"/>
    <property type="match status" value="1"/>
</dbReference>
<organism evidence="8 9">
    <name type="scientific">Sorghum bicolor</name>
    <name type="common">Sorghum</name>
    <name type="synonym">Sorghum vulgare</name>
    <dbReference type="NCBI Taxonomy" id="4558"/>
    <lineage>
        <taxon>Eukaryota</taxon>
        <taxon>Viridiplantae</taxon>
        <taxon>Streptophyta</taxon>
        <taxon>Embryophyta</taxon>
        <taxon>Tracheophyta</taxon>
        <taxon>Spermatophyta</taxon>
        <taxon>Magnoliopsida</taxon>
        <taxon>Liliopsida</taxon>
        <taxon>Poales</taxon>
        <taxon>Poaceae</taxon>
        <taxon>PACMAD clade</taxon>
        <taxon>Panicoideae</taxon>
        <taxon>Andropogonodae</taxon>
        <taxon>Andropogoneae</taxon>
        <taxon>Sorghinae</taxon>
        <taxon>Sorghum</taxon>
    </lineage>
</organism>
<keyword evidence="6" id="KW-0472">Membrane</keyword>
<keyword evidence="6" id="KW-1133">Transmembrane helix</keyword>
<dbReference type="EMBL" id="CM000760">
    <property type="protein sequence ID" value="KXG38203.1"/>
    <property type="molecule type" value="Genomic_DNA"/>
</dbReference>
<evidence type="ECO:0000256" key="5">
    <source>
        <dbReference type="SAM" id="Coils"/>
    </source>
</evidence>
<keyword evidence="3" id="KW-0862">Zinc</keyword>
<dbReference type="PROSITE" id="PS51999">
    <property type="entry name" value="ZF_GRF"/>
    <property type="match status" value="1"/>
</dbReference>
<feature type="domain" description="GRF-type" evidence="7">
    <location>
        <begin position="1"/>
        <end position="39"/>
    </location>
</feature>
<evidence type="ECO:0000259" key="7">
    <source>
        <dbReference type="PROSITE" id="PS51999"/>
    </source>
</evidence>
<keyword evidence="2 4" id="KW-0863">Zinc-finger</keyword>
<evidence type="ECO:0000256" key="3">
    <source>
        <dbReference type="ARBA" id="ARBA00022833"/>
    </source>
</evidence>
<accession>A0A1B6QJV3</accession>
<sequence>MKTPRWISWSVDNPGRRYYRCPRALTAQDCNFFEWVDPPISKWYKELLLDLKSVVEKLKKNRGHAVVDEGREQHFEELQQVNQSLPRQLVIMDAQMGVKDTEMVKKDELLLNKDEELQKKVQELQAKQKELEELKLKMQGRTKGCSNFCGFICVFVVGIVFAMFFNGIGKQDV</sequence>
<evidence type="ECO:0000256" key="4">
    <source>
        <dbReference type="PROSITE-ProRule" id="PRU01343"/>
    </source>
</evidence>
<keyword evidence="9" id="KW-1185">Reference proteome</keyword>
<reference evidence="9" key="2">
    <citation type="journal article" date="2018" name="Plant J.">
        <title>The Sorghum bicolor reference genome: improved assembly, gene annotations, a transcriptome atlas, and signatures of genome organization.</title>
        <authorList>
            <person name="McCormick R.F."/>
            <person name="Truong S.K."/>
            <person name="Sreedasyam A."/>
            <person name="Jenkins J."/>
            <person name="Shu S."/>
            <person name="Sims D."/>
            <person name="Kennedy M."/>
            <person name="Amirebrahimi M."/>
            <person name="Weers B.D."/>
            <person name="McKinley B."/>
            <person name="Mattison A."/>
            <person name="Morishige D.T."/>
            <person name="Grimwood J."/>
            <person name="Schmutz J."/>
            <person name="Mullet J.E."/>
        </authorList>
    </citation>
    <scope>NUCLEOTIDE SEQUENCE [LARGE SCALE GENOMIC DNA]</scope>
    <source>
        <strain evidence="9">cv. BTx623</strain>
    </source>
</reference>
<name>A0A1B6QJV3_SORBI</name>
<dbReference type="AlphaFoldDB" id="A0A1B6QJV3"/>
<reference evidence="8 9" key="1">
    <citation type="journal article" date="2009" name="Nature">
        <title>The Sorghum bicolor genome and the diversification of grasses.</title>
        <authorList>
            <person name="Paterson A.H."/>
            <person name="Bowers J.E."/>
            <person name="Bruggmann R."/>
            <person name="Dubchak I."/>
            <person name="Grimwood J."/>
            <person name="Gundlach H."/>
            <person name="Haberer G."/>
            <person name="Hellsten U."/>
            <person name="Mitros T."/>
            <person name="Poliakov A."/>
            <person name="Schmutz J."/>
            <person name="Spannagl M."/>
            <person name="Tang H."/>
            <person name="Wang X."/>
            <person name="Wicker T."/>
            <person name="Bharti A.K."/>
            <person name="Chapman J."/>
            <person name="Feltus F.A."/>
            <person name="Gowik U."/>
            <person name="Grigoriev I.V."/>
            <person name="Lyons E."/>
            <person name="Maher C.A."/>
            <person name="Martis M."/>
            <person name="Narechania A."/>
            <person name="Otillar R.P."/>
            <person name="Penning B.W."/>
            <person name="Salamov A.A."/>
            <person name="Wang Y."/>
            <person name="Zhang L."/>
            <person name="Carpita N.C."/>
            <person name="Freeling M."/>
            <person name="Gingle A.R."/>
            <person name="Hash C.T."/>
            <person name="Keller B."/>
            <person name="Klein P."/>
            <person name="Kresovich S."/>
            <person name="McCann M.C."/>
            <person name="Ming R."/>
            <person name="Peterson D.G."/>
            <person name="Mehboob-ur-Rahman"/>
            <person name="Ware D."/>
            <person name="Westhoff P."/>
            <person name="Mayer K.F."/>
            <person name="Messing J."/>
            <person name="Rokhsar D.S."/>
        </authorList>
    </citation>
    <scope>NUCLEOTIDE SEQUENCE [LARGE SCALE GENOMIC DNA]</scope>
    <source>
        <strain evidence="9">cv. BTx623</strain>
    </source>
</reference>